<evidence type="ECO:0000256" key="8">
    <source>
        <dbReference type="SAM" id="MobiDB-lite"/>
    </source>
</evidence>
<evidence type="ECO:0000256" key="2">
    <source>
        <dbReference type="ARBA" id="ARBA00022679"/>
    </source>
</evidence>
<dbReference type="Gene3D" id="3.90.120.10">
    <property type="entry name" value="DNA Methylase, subunit A, domain 2"/>
    <property type="match status" value="1"/>
</dbReference>
<evidence type="ECO:0000256" key="1">
    <source>
        <dbReference type="ARBA" id="ARBA00022603"/>
    </source>
</evidence>
<evidence type="ECO:0000256" key="5">
    <source>
        <dbReference type="PROSITE-ProRule" id="PRU01016"/>
    </source>
</evidence>
<dbReference type="InterPro" id="IPR029063">
    <property type="entry name" value="SAM-dependent_MTases_sf"/>
</dbReference>
<keyword evidence="1 5" id="KW-0489">Methyltransferase</keyword>
<feature type="region of interest" description="Disordered" evidence="8">
    <location>
        <begin position="275"/>
        <end position="305"/>
    </location>
</feature>
<dbReference type="NCBIfam" id="TIGR00675">
    <property type="entry name" value="dcm"/>
    <property type="match status" value="1"/>
</dbReference>
<dbReference type="REBASE" id="4855">
    <property type="entry name" value="M1.Bpu10I"/>
</dbReference>
<comment type="catalytic activity">
    <reaction evidence="7">
        <text>a 2'-deoxycytidine in DNA + S-adenosyl-L-methionine = a 5-methyl-2'-deoxycytidine in DNA + S-adenosyl-L-homocysteine + H(+)</text>
        <dbReference type="Rhea" id="RHEA:13681"/>
        <dbReference type="Rhea" id="RHEA-COMP:11369"/>
        <dbReference type="Rhea" id="RHEA-COMP:11370"/>
        <dbReference type="ChEBI" id="CHEBI:15378"/>
        <dbReference type="ChEBI" id="CHEBI:57856"/>
        <dbReference type="ChEBI" id="CHEBI:59789"/>
        <dbReference type="ChEBI" id="CHEBI:85452"/>
        <dbReference type="ChEBI" id="CHEBI:85454"/>
        <dbReference type="EC" id="2.1.1.37"/>
    </reaction>
</comment>
<evidence type="ECO:0000256" key="4">
    <source>
        <dbReference type="ARBA" id="ARBA00022747"/>
    </source>
</evidence>
<dbReference type="EC" id="2.1.1.37" evidence="7"/>
<keyword evidence="3 5" id="KW-0949">S-adenosyl-L-methionine</keyword>
<dbReference type="GO" id="GO:0003677">
    <property type="term" value="F:DNA binding"/>
    <property type="evidence" value="ECO:0007669"/>
    <property type="project" value="TreeGrafter"/>
</dbReference>
<feature type="active site" evidence="5">
    <location>
        <position position="82"/>
    </location>
</feature>
<dbReference type="InterPro" id="IPR001525">
    <property type="entry name" value="C5_MeTfrase"/>
</dbReference>
<name>O52849_BACPU</name>
<feature type="compositionally biased region" description="Polar residues" evidence="8">
    <location>
        <begin position="286"/>
        <end position="295"/>
    </location>
</feature>
<organism evidence="9">
    <name type="scientific">Bacillus pumilus</name>
    <name type="common">Bacillus mesentericus</name>
    <dbReference type="NCBI Taxonomy" id="1408"/>
    <lineage>
        <taxon>Bacteria</taxon>
        <taxon>Bacillati</taxon>
        <taxon>Bacillota</taxon>
        <taxon>Bacilli</taxon>
        <taxon>Bacillales</taxon>
        <taxon>Bacillaceae</taxon>
        <taxon>Bacillus</taxon>
    </lineage>
</organism>
<dbReference type="PROSITE" id="PS00094">
    <property type="entry name" value="C5_MTASE_1"/>
    <property type="match status" value="1"/>
</dbReference>
<dbReference type="SUPFAM" id="SSF53335">
    <property type="entry name" value="S-adenosyl-L-methionine-dependent methyltransferases"/>
    <property type="match status" value="1"/>
</dbReference>
<evidence type="ECO:0000256" key="6">
    <source>
        <dbReference type="RuleBase" id="RU000416"/>
    </source>
</evidence>
<accession>O52849</accession>
<dbReference type="PRINTS" id="PR00105">
    <property type="entry name" value="C5METTRFRASE"/>
</dbReference>
<dbReference type="InterPro" id="IPR018117">
    <property type="entry name" value="C5_DNA_meth_AS"/>
</dbReference>
<dbReference type="GO" id="GO:0032259">
    <property type="term" value="P:methylation"/>
    <property type="evidence" value="ECO:0007669"/>
    <property type="project" value="UniProtKB-KW"/>
</dbReference>
<gene>
    <name evidence="9" type="primary">bpu10IM(C1)</name>
</gene>
<protein>
    <recommendedName>
        <fullName evidence="7">Cytosine-specific methyltransferase</fullName>
        <ecNumber evidence="7">2.1.1.37</ecNumber>
    </recommendedName>
</protein>
<comment type="similarity">
    <text evidence="5 6">Belongs to the class I-like SAM-binding methyltransferase superfamily. C5-methyltransferase family.</text>
</comment>
<keyword evidence="4" id="KW-0680">Restriction system</keyword>
<dbReference type="Gene3D" id="3.40.50.150">
    <property type="entry name" value="Vaccinia Virus protein VP39"/>
    <property type="match status" value="1"/>
</dbReference>
<proteinExistence type="inferred from homology"/>
<dbReference type="EMBL" id="Y14683">
    <property type="protein sequence ID" value="CAA74996.1"/>
    <property type="molecule type" value="Genomic_DNA"/>
</dbReference>
<dbReference type="PANTHER" id="PTHR10629:SF52">
    <property type="entry name" value="DNA (CYTOSINE-5)-METHYLTRANSFERASE 1"/>
    <property type="match status" value="1"/>
</dbReference>
<dbReference type="PANTHER" id="PTHR10629">
    <property type="entry name" value="CYTOSINE-SPECIFIC METHYLTRANSFERASE"/>
    <property type="match status" value="1"/>
</dbReference>
<dbReference type="AlphaFoldDB" id="O52849"/>
<evidence type="ECO:0000256" key="3">
    <source>
        <dbReference type="ARBA" id="ARBA00022691"/>
    </source>
</evidence>
<reference evidence="9" key="1">
    <citation type="journal article" date="1998" name="Nucleic Acids Res.">
        <title>Cloning and analysis of the four genes coding for Bpu10I restriction-modification enzymes.</title>
        <authorList>
            <person name="Stankevicius K."/>
            <person name="Lubys A."/>
            <person name="Timinskas A."/>
            <person name="Vaitkevicius D."/>
            <person name="Janulaitis A."/>
        </authorList>
    </citation>
    <scope>NUCLEOTIDE SEQUENCE</scope>
</reference>
<evidence type="ECO:0000256" key="7">
    <source>
        <dbReference type="RuleBase" id="RU000417"/>
    </source>
</evidence>
<dbReference type="Pfam" id="PF00145">
    <property type="entry name" value="DNA_methylase"/>
    <property type="match status" value="1"/>
</dbReference>
<keyword evidence="2 5" id="KW-0808">Transferase</keyword>
<evidence type="ECO:0000313" key="9">
    <source>
        <dbReference type="EMBL" id="CAA74996.1"/>
    </source>
</evidence>
<dbReference type="PROSITE" id="PS51679">
    <property type="entry name" value="SAM_MT_C5"/>
    <property type="match status" value="1"/>
</dbReference>
<dbReference type="InterPro" id="IPR050390">
    <property type="entry name" value="C5-Methyltransferase"/>
</dbReference>
<dbReference type="GO" id="GO:0003886">
    <property type="term" value="F:DNA (cytosine-5-)-methyltransferase activity"/>
    <property type="evidence" value="ECO:0007669"/>
    <property type="project" value="UniProtKB-EC"/>
</dbReference>
<dbReference type="GO" id="GO:0044027">
    <property type="term" value="P:negative regulation of gene expression via chromosomal CpG island methylation"/>
    <property type="evidence" value="ECO:0007669"/>
    <property type="project" value="TreeGrafter"/>
</dbReference>
<dbReference type="GO" id="GO:0009307">
    <property type="term" value="P:DNA restriction-modification system"/>
    <property type="evidence" value="ECO:0007669"/>
    <property type="project" value="UniProtKB-KW"/>
</dbReference>
<sequence length="398" mass="45621">MKFPNKKVSPIDLFAGAGGMSLGFENAGFEIPLAVEIDDWAVDTYRKNRENSNVIKNDILEIDNAFFKQFSGIDAVIGGPPCQGFSISASNRRNPDDPRNYLYRQFLRVIKLVKPRIVFMENVKEIVKFVLPNGKLLLDEIIFCLEELGYSIKPFIINAADFGIPQERIRFFMVASLGPVPDLLQEATYSETVDLLRPNKYRDVYSAISDLPAVYPRQHEEGDTFEYDNQPVNNYQRLMRKGSANIYNHIPMRHTDRTIEKFKMIRTQGIDSLPENLRSRTRGDSSKISNKTYSQNHRRINPTKPSPTITASFYSSFIHPYQDRNLTVREAARIQSFPDNYIFYGKRTTLSKKLLEKKGIFEDVHLDQFNQVGNAVPPLLAEKFASIIIQSLKGEFVK</sequence>